<gene>
    <name evidence="2" type="ORF">CRE_14078</name>
</gene>
<dbReference type="CTD" id="9799367"/>
<dbReference type="RefSeq" id="XP_003101273.2">
    <property type="nucleotide sequence ID" value="XM_003101225.2"/>
</dbReference>
<dbReference type="eggNOG" id="ENOG502R8FH">
    <property type="taxonomic scope" value="Eukaryota"/>
</dbReference>
<proteinExistence type="predicted"/>
<dbReference type="HOGENOM" id="CLU_821924_0_0_1"/>
<feature type="region of interest" description="Disordered" evidence="1">
    <location>
        <begin position="352"/>
        <end position="371"/>
    </location>
</feature>
<dbReference type="InterPro" id="IPR001841">
    <property type="entry name" value="Znf_RING"/>
</dbReference>
<name>E3MRE1_CAERE</name>
<dbReference type="GeneID" id="9799367"/>
<dbReference type="SUPFAM" id="SSF57850">
    <property type="entry name" value="RING/U-box"/>
    <property type="match status" value="1"/>
</dbReference>
<dbReference type="Pfam" id="PF14634">
    <property type="entry name" value="zf-RING_5"/>
    <property type="match status" value="1"/>
</dbReference>
<organism evidence="3">
    <name type="scientific">Caenorhabditis remanei</name>
    <name type="common">Caenorhabditis vulgaris</name>
    <dbReference type="NCBI Taxonomy" id="31234"/>
    <lineage>
        <taxon>Eukaryota</taxon>
        <taxon>Metazoa</taxon>
        <taxon>Ecdysozoa</taxon>
        <taxon>Nematoda</taxon>
        <taxon>Chromadorea</taxon>
        <taxon>Rhabditida</taxon>
        <taxon>Rhabditina</taxon>
        <taxon>Rhabditomorpha</taxon>
        <taxon>Rhabditoidea</taxon>
        <taxon>Rhabditidae</taxon>
        <taxon>Peloderinae</taxon>
        <taxon>Caenorhabditis</taxon>
    </lineage>
</organism>
<sequence>MSMLSSVLCLKCEGMYNENRKTCIGSCGHSICEKCFDEKQSGSCSICKAEHAFDEKRFNWHAPDMVKTLLESISLTSVCNMNTDHTTVGHGLCSECKGHSNKLRICADCAIQHNLLEKSDNGGLKLSKEISEEELLEAKILRIRSNALCADCVMDGRKHDGHQMVPLGDVQYMNDATEVLDSHAALIFLFHNIWKECDQHKYMKLDLQLYNFHCECFLIIEKIIEHLENDSSADSELFKPTEYMDQVYGSVWHFRIRVEDSLKEASNYMEIESSTEEKLEWKKTIEQLECIRGFYDFIILKGHFEGSSPIPMDGVLKHGSSLKLGQPSFGSDDSVEGMRLVFKTLPMFGSRFGQSERDKEQQLEKPKLDEI</sequence>
<feature type="compositionally biased region" description="Basic and acidic residues" evidence="1">
    <location>
        <begin position="354"/>
        <end position="371"/>
    </location>
</feature>
<keyword evidence="3" id="KW-1185">Reference proteome</keyword>
<evidence type="ECO:0000313" key="3">
    <source>
        <dbReference type="Proteomes" id="UP000008281"/>
    </source>
</evidence>
<protein>
    <submittedName>
        <fullName evidence="2">Uncharacterized protein</fullName>
    </submittedName>
</protein>
<dbReference type="EMBL" id="DS268469">
    <property type="protein sequence ID" value="EFP07931.1"/>
    <property type="molecule type" value="Genomic_DNA"/>
</dbReference>
<dbReference type="AlphaFoldDB" id="E3MRE1"/>
<dbReference type="KEGG" id="crq:GCK72_013326"/>
<evidence type="ECO:0000256" key="1">
    <source>
        <dbReference type="SAM" id="MobiDB-lite"/>
    </source>
</evidence>
<accession>E3MRE1</accession>
<dbReference type="Proteomes" id="UP000008281">
    <property type="component" value="Unassembled WGS sequence"/>
</dbReference>
<dbReference type="OrthoDB" id="5813525at2759"/>
<reference evidence="2" key="1">
    <citation type="submission" date="2007-07" db="EMBL/GenBank/DDBJ databases">
        <title>PCAP assembly of the Caenorhabditis remanei genome.</title>
        <authorList>
            <consortium name="The Caenorhabditis remanei Sequencing Consortium"/>
            <person name="Wilson R.K."/>
        </authorList>
    </citation>
    <scope>NUCLEOTIDE SEQUENCE [LARGE SCALE GENOMIC DNA]</scope>
    <source>
        <strain evidence="2">PB4641</strain>
    </source>
</reference>
<evidence type="ECO:0000313" key="2">
    <source>
        <dbReference type="EMBL" id="EFP07931.1"/>
    </source>
</evidence>
<dbReference type="PROSITE" id="PS50089">
    <property type="entry name" value="ZF_RING_2"/>
    <property type="match status" value="1"/>
</dbReference>